<dbReference type="AlphaFoldDB" id="M2R518"/>
<comment type="subcellular location">
    <subcellularLocation>
        <location evidence="1">Nucleus</location>
    </subcellularLocation>
</comment>
<evidence type="ECO:0000313" key="6">
    <source>
        <dbReference type="Proteomes" id="UP000016930"/>
    </source>
</evidence>
<dbReference type="STRING" id="914234.M2R518"/>
<keyword evidence="6" id="KW-1185">Reference proteome</keyword>
<dbReference type="PANTHER" id="PTHR37534:SF46">
    <property type="entry name" value="ZN(II)2CYS6 TRANSCRIPTION FACTOR (EUROFUNG)"/>
    <property type="match status" value="1"/>
</dbReference>
<dbReference type="InterPro" id="IPR001138">
    <property type="entry name" value="Zn2Cys6_DnaBD"/>
</dbReference>
<dbReference type="GO" id="GO:0000981">
    <property type="term" value="F:DNA-binding transcription factor activity, RNA polymerase II-specific"/>
    <property type="evidence" value="ECO:0007669"/>
    <property type="project" value="InterPro"/>
</dbReference>
<organism evidence="5 6">
    <name type="scientific">Ceriporiopsis subvermispora (strain B)</name>
    <name type="common">White-rot fungus</name>
    <name type="synonym">Gelatoporia subvermispora</name>
    <dbReference type="NCBI Taxonomy" id="914234"/>
    <lineage>
        <taxon>Eukaryota</taxon>
        <taxon>Fungi</taxon>
        <taxon>Dikarya</taxon>
        <taxon>Basidiomycota</taxon>
        <taxon>Agaricomycotina</taxon>
        <taxon>Agaricomycetes</taxon>
        <taxon>Polyporales</taxon>
        <taxon>Gelatoporiaceae</taxon>
        <taxon>Gelatoporia</taxon>
    </lineage>
</organism>
<accession>M2R518</accession>
<name>M2R518_CERS8</name>
<evidence type="ECO:0000313" key="5">
    <source>
        <dbReference type="EMBL" id="EMD33986.1"/>
    </source>
</evidence>
<evidence type="ECO:0000256" key="1">
    <source>
        <dbReference type="ARBA" id="ARBA00004123"/>
    </source>
</evidence>
<proteinExistence type="predicted"/>
<dbReference type="InterPro" id="IPR021858">
    <property type="entry name" value="Fun_TF"/>
</dbReference>
<dbReference type="HOGENOM" id="CLU_013536_0_0_1"/>
<dbReference type="SMART" id="SM00066">
    <property type="entry name" value="GAL4"/>
    <property type="match status" value="1"/>
</dbReference>
<evidence type="ECO:0000259" key="4">
    <source>
        <dbReference type="PROSITE" id="PS50048"/>
    </source>
</evidence>
<dbReference type="Gene3D" id="4.10.240.10">
    <property type="entry name" value="Zn(2)-C6 fungal-type DNA-binding domain"/>
    <property type="match status" value="1"/>
</dbReference>
<feature type="region of interest" description="Disordered" evidence="3">
    <location>
        <begin position="1"/>
        <end position="77"/>
    </location>
</feature>
<keyword evidence="2" id="KW-0539">Nucleus</keyword>
<dbReference type="GO" id="GO:0008270">
    <property type="term" value="F:zinc ion binding"/>
    <property type="evidence" value="ECO:0007669"/>
    <property type="project" value="InterPro"/>
</dbReference>
<dbReference type="PROSITE" id="PS50048">
    <property type="entry name" value="ZN2_CY6_FUNGAL_2"/>
    <property type="match status" value="1"/>
</dbReference>
<feature type="region of interest" description="Disordered" evidence="3">
    <location>
        <begin position="211"/>
        <end position="231"/>
    </location>
</feature>
<dbReference type="InterPro" id="IPR036864">
    <property type="entry name" value="Zn2-C6_fun-type_DNA-bd_sf"/>
</dbReference>
<dbReference type="PROSITE" id="PS00463">
    <property type="entry name" value="ZN2_CY6_FUNGAL_1"/>
    <property type="match status" value="1"/>
</dbReference>
<dbReference type="CDD" id="cd00067">
    <property type="entry name" value="GAL4"/>
    <property type="match status" value="1"/>
</dbReference>
<dbReference type="Proteomes" id="UP000016930">
    <property type="component" value="Unassembled WGS sequence"/>
</dbReference>
<dbReference type="SUPFAM" id="SSF57701">
    <property type="entry name" value="Zn2/Cys6 DNA-binding domain"/>
    <property type="match status" value="1"/>
</dbReference>
<evidence type="ECO:0000256" key="3">
    <source>
        <dbReference type="SAM" id="MobiDB-lite"/>
    </source>
</evidence>
<dbReference type="OrthoDB" id="5419315at2759"/>
<dbReference type="Pfam" id="PF00172">
    <property type="entry name" value="Zn_clus"/>
    <property type="match status" value="1"/>
</dbReference>
<dbReference type="EMBL" id="KB445804">
    <property type="protein sequence ID" value="EMD33986.1"/>
    <property type="molecule type" value="Genomic_DNA"/>
</dbReference>
<sequence>MLHFPTESPPSGASQSPSPEIPSDGQSSNASPVSAPTPSLYMTPTPEDATAPDQRSARSTPTRPASELQRTHSAGKGGCWTCRVRRKKCDEEREGDSCKTCIRLGISCLGWGPKRPEWMRDKEKVAAYKASIKEQLTRAGLIRGQPRAAYMNPGSSVLSSPQPPAVAGPGPQSMRYHTAAGVDLAYRRSGYGGTSQYHRASNAIRPVSGAVSADARNDPHSRHNMAMGSFHNTTMTDPLLQGYSYSADSPPLSMSSTDASPTFGAFFAGSGYDAIPQGLTMAQPMPSPTMNEDYINYYFKYVRKVQYPFAGNTLTNTLYSIIVSDIGGAASNAICALASLHSFRRRVAQGLDAQEHIHTNFYNQAIAQLNSIKSLVGHYSETDAVAAVHLVAFSCLSGLGTWESVLGVAYDWLAQTGIYEEENPKLILMNMSPTGRFAAKATMWIDVLAGITFMQPPRFLPLYHRLWAGGAGFWANPQHQQADIRMDMLTGCPDEAMLAIAEVSALGHWKTTELRNGSLSTRELIRRGDVIEQRLKQRAGPRQFLEIDQAPLDQHLSAMITAVPEAGGLPSPALVHDAGPTAEAARRQIVEIYREAALLYLHTVLSESLPAVPEIASSVATLATLVHDLPVSDLDRAIMFPLFLLGCMTDQPVLQDTVKSRLARLQSNDLGNSTCALTSLESIWNDRRTRAGGVTVDWREYLRQQWIFLLL</sequence>
<dbReference type="GO" id="GO:0005634">
    <property type="term" value="C:nucleus"/>
    <property type="evidence" value="ECO:0007669"/>
    <property type="project" value="UniProtKB-SubCell"/>
</dbReference>
<feature type="compositionally biased region" description="Low complexity" evidence="3">
    <location>
        <begin position="9"/>
        <end position="18"/>
    </location>
</feature>
<gene>
    <name evidence="5" type="ORF">CERSUDRAFT_86751</name>
</gene>
<protein>
    <recommendedName>
        <fullName evidence="4">Zn(2)-C6 fungal-type domain-containing protein</fullName>
    </recommendedName>
</protein>
<evidence type="ECO:0000256" key="2">
    <source>
        <dbReference type="ARBA" id="ARBA00023242"/>
    </source>
</evidence>
<feature type="domain" description="Zn(2)-C6 fungal-type" evidence="4">
    <location>
        <begin position="78"/>
        <end position="108"/>
    </location>
</feature>
<dbReference type="Pfam" id="PF11951">
    <property type="entry name" value="Fungal_trans_2"/>
    <property type="match status" value="1"/>
</dbReference>
<dbReference type="PANTHER" id="PTHR37534">
    <property type="entry name" value="TRANSCRIPTIONAL ACTIVATOR PROTEIN UGA3"/>
    <property type="match status" value="1"/>
</dbReference>
<reference evidence="5 6" key="1">
    <citation type="journal article" date="2012" name="Proc. Natl. Acad. Sci. U.S.A.">
        <title>Comparative genomics of Ceriporiopsis subvermispora and Phanerochaete chrysosporium provide insight into selective ligninolysis.</title>
        <authorList>
            <person name="Fernandez-Fueyo E."/>
            <person name="Ruiz-Duenas F.J."/>
            <person name="Ferreira P."/>
            <person name="Floudas D."/>
            <person name="Hibbett D.S."/>
            <person name="Canessa P."/>
            <person name="Larrondo L.F."/>
            <person name="James T.Y."/>
            <person name="Seelenfreund D."/>
            <person name="Lobos S."/>
            <person name="Polanco R."/>
            <person name="Tello M."/>
            <person name="Honda Y."/>
            <person name="Watanabe T."/>
            <person name="Watanabe T."/>
            <person name="Ryu J.S."/>
            <person name="Kubicek C.P."/>
            <person name="Schmoll M."/>
            <person name="Gaskell J."/>
            <person name="Hammel K.E."/>
            <person name="St John F.J."/>
            <person name="Vanden Wymelenberg A."/>
            <person name="Sabat G."/>
            <person name="Splinter BonDurant S."/>
            <person name="Syed K."/>
            <person name="Yadav J.S."/>
            <person name="Doddapaneni H."/>
            <person name="Subramanian V."/>
            <person name="Lavin J.L."/>
            <person name="Oguiza J.A."/>
            <person name="Perez G."/>
            <person name="Pisabarro A.G."/>
            <person name="Ramirez L."/>
            <person name="Santoyo F."/>
            <person name="Master E."/>
            <person name="Coutinho P.M."/>
            <person name="Henrissat B."/>
            <person name="Lombard V."/>
            <person name="Magnuson J.K."/>
            <person name="Kuees U."/>
            <person name="Hori C."/>
            <person name="Igarashi K."/>
            <person name="Samejima M."/>
            <person name="Held B.W."/>
            <person name="Barry K.W."/>
            <person name="LaButti K.M."/>
            <person name="Lapidus A."/>
            <person name="Lindquist E.A."/>
            <person name="Lucas S.M."/>
            <person name="Riley R."/>
            <person name="Salamov A.A."/>
            <person name="Hoffmeister D."/>
            <person name="Schwenk D."/>
            <person name="Hadar Y."/>
            <person name="Yarden O."/>
            <person name="de Vries R.P."/>
            <person name="Wiebenga A."/>
            <person name="Stenlid J."/>
            <person name="Eastwood D."/>
            <person name="Grigoriev I.V."/>
            <person name="Berka R.M."/>
            <person name="Blanchette R.A."/>
            <person name="Kersten P."/>
            <person name="Martinez A.T."/>
            <person name="Vicuna R."/>
            <person name="Cullen D."/>
        </authorList>
    </citation>
    <scope>NUCLEOTIDE SEQUENCE [LARGE SCALE GENOMIC DNA]</scope>
    <source>
        <strain evidence="5 6">B</strain>
    </source>
</reference>
<feature type="compositionally biased region" description="Polar residues" evidence="3">
    <location>
        <begin position="24"/>
        <end position="42"/>
    </location>
</feature>